<evidence type="ECO:0000259" key="1">
    <source>
        <dbReference type="Pfam" id="PF01582"/>
    </source>
</evidence>
<dbReference type="EMBL" id="JAUHHV010000007">
    <property type="protein sequence ID" value="KAK1418477.1"/>
    <property type="molecule type" value="Genomic_DNA"/>
</dbReference>
<organism evidence="2 3">
    <name type="scientific">Tagetes erecta</name>
    <name type="common">African marigold</name>
    <dbReference type="NCBI Taxonomy" id="13708"/>
    <lineage>
        <taxon>Eukaryota</taxon>
        <taxon>Viridiplantae</taxon>
        <taxon>Streptophyta</taxon>
        <taxon>Embryophyta</taxon>
        <taxon>Tracheophyta</taxon>
        <taxon>Spermatophyta</taxon>
        <taxon>Magnoliopsida</taxon>
        <taxon>eudicotyledons</taxon>
        <taxon>Gunneridae</taxon>
        <taxon>Pentapetalae</taxon>
        <taxon>asterids</taxon>
        <taxon>campanulids</taxon>
        <taxon>Asterales</taxon>
        <taxon>Asteraceae</taxon>
        <taxon>Asteroideae</taxon>
        <taxon>Heliantheae alliance</taxon>
        <taxon>Tageteae</taxon>
        <taxon>Tagetes</taxon>
    </lineage>
</organism>
<reference evidence="2" key="1">
    <citation type="journal article" date="2023" name="bioRxiv">
        <title>Improved chromosome-level genome assembly for marigold (Tagetes erecta).</title>
        <authorList>
            <person name="Jiang F."/>
            <person name="Yuan L."/>
            <person name="Wang S."/>
            <person name="Wang H."/>
            <person name="Xu D."/>
            <person name="Wang A."/>
            <person name="Fan W."/>
        </authorList>
    </citation>
    <scope>NUCLEOTIDE SEQUENCE</scope>
    <source>
        <strain evidence="2">WSJ</strain>
        <tissue evidence="2">Leaf</tissue>
    </source>
</reference>
<dbReference type="Pfam" id="PF01582">
    <property type="entry name" value="TIR"/>
    <property type="match status" value="1"/>
</dbReference>
<dbReference type="InterPro" id="IPR035897">
    <property type="entry name" value="Toll_tir_struct_dom_sf"/>
</dbReference>
<keyword evidence="3" id="KW-1185">Reference proteome</keyword>
<dbReference type="AlphaFoldDB" id="A0AAD8K903"/>
<dbReference type="Proteomes" id="UP001229421">
    <property type="component" value="Unassembled WGS sequence"/>
</dbReference>
<accession>A0AAD8K903</accession>
<dbReference type="Gene3D" id="3.40.50.10140">
    <property type="entry name" value="Toll/interleukin-1 receptor homology (TIR) domain"/>
    <property type="match status" value="1"/>
</dbReference>
<name>A0AAD8K903_TARER</name>
<gene>
    <name evidence="2" type="ORF">QVD17_27622</name>
</gene>
<feature type="domain" description="TIR" evidence="1">
    <location>
        <begin position="33"/>
        <end position="91"/>
    </location>
</feature>
<sequence>MASISSASSSRPNHHTPTFTYDVFLSFRAEKRSVWTEENVKQWKGALTDVANLGGMELSSSRSETSFIAELVETVQCKLDLKQLSTPAFSNFSANSSTT</sequence>
<dbReference type="InterPro" id="IPR000157">
    <property type="entry name" value="TIR_dom"/>
</dbReference>
<evidence type="ECO:0000313" key="3">
    <source>
        <dbReference type="Proteomes" id="UP001229421"/>
    </source>
</evidence>
<proteinExistence type="predicted"/>
<protein>
    <recommendedName>
        <fullName evidence="1">TIR domain-containing protein</fullName>
    </recommendedName>
</protein>
<evidence type="ECO:0000313" key="2">
    <source>
        <dbReference type="EMBL" id="KAK1418477.1"/>
    </source>
</evidence>
<dbReference type="GO" id="GO:0007165">
    <property type="term" value="P:signal transduction"/>
    <property type="evidence" value="ECO:0007669"/>
    <property type="project" value="InterPro"/>
</dbReference>
<comment type="caution">
    <text evidence="2">The sequence shown here is derived from an EMBL/GenBank/DDBJ whole genome shotgun (WGS) entry which is preliminary data.</text>
</comment>